<dbReference type="Pfam" id="PF11611">
    <property type="entry name" value="DUF4352"/>
    <property type="match status" value="1"/>
</dbReference>
<evidence type="ECO:0000256" key="1">
    <source>
        <dbReference type="ARBA" id="ARBA00022729"/>
    </source>
</evidence>
<evidence type="ECO:0000313" key="5">
    <source>
        <dbReference type="Proteomes" id="UP000634435"/>
    </source>
</evidence>
<gene>
    <name evidence="4" type="ORF">GCM10007111_08080</name>
</gene>
<dbReference type="Proteomes" id="UP000634435">
    <property type="component" value="Unassembled WGS sequence"/>
</dbReference>
<evidence type="ECO:0000259" key="3">
    <source>
        <dbReference type="Pfam" id="PF11611"/>
    </source>
</evidence>
<sequence length="187" mass="21092">MKKFFKRILMGIGLLVVLGVILAMIDTGEDVDNNTGKASSGEKVGEAEEKPVEEKEKKEEKKIFKVGDKIDLNGLELTIESAQFVDASEFIPAEKGKVLQMNLNIVNNKDEKLFVDSTEFNLYDTDDNNLEPYYGLDTLDFSSDINAGKKAQGTLTFDVPESESYELIYEPTFSWTEEKVTWEIKVQ</sequence>
<comment type="caution">
    <text evidence="4">The sequence shown here is derived from an EMBL/GenBank/DDBJ whole genome shotgun (WGS) entry which is preliminary data.</text>
</comment>
<proteinExistence type="predicted"/>
<feature type="domain" description="DUF4352" evidence="3">
    <location>
        <begin position="64"/>
        <end position="179"/>
    </location>
</feature>
<evidence type="ECO:0000313" key="4">
    <source>
        <dbReference type="EMBL" id="GGJ48399.1"/>
    </source>
</evidence>
<reference evidence="5" key="1">
    <citation type="journal article" date="2019" name="Int. J. Syst. Evol. Microbiol.">
        <title>The Global Catalogue of Microorganisms (GCM) 10K type strain sequencing project: providing services to taxonomists for standard genome sequencing and annotation.</title>
        <authorList>
            <consortium name="The Broad Institute Genomics Platform"/>
            <consortium name="The Broad Institute Genome Sequencing Center for Infectious Disease"/>
            <person name="Wu L."/>
            <person name="Ma J."/>
        </authorList>
    </citation>
    <scope>NUCLEOTIDE SEQUENCE [LARGE SCALE GENOMIC DNA]</scope>
    <source>
        <strain evidence="5">JCM 30071</strain>
    </source>
</reference>
<protein>
    <recommendedName>
        <fullName evidence="3">DUF4352 domain-containing protein</fullName>
    </recommendedName>
</protein>
<feature type="region of interest" description="Disordered" evidence="2">
    <location>
        <begin position="32"/>
        <end position="55"/>
    </location>
</feature>
<organism evidence="4 5">
    <name type="scientific">Virgibacillus kapii</name>
    <dbReference type="NCBI Taxonomy" id="1638645"/>
    <lineage>
        <taxon>Bacteria</taxon>
        <taxon>Bacillati</taxon>
        <taxon>Bacillota</taxon>
        <taxon>Bacilli</taxon>
        <taxon>Bacillales</taxon>
        <taxon>Bacillaceae</taxon>
        <taxon>Virgibacillus</taxon>
    </lineage>
</organism>
<keyword evidence="1" id="KW-0732">Signal</keyword>
<accession>A0ABQ2D743</accession>
<evidence type="ECO:0000256" key="2">
    <source>
        <dbReference type="SAM" id="MobiDB-lite"/>
    </source>
</evidence>
<dbReference type="EMBL" id="BMPN01000001">
    <property type="protein sequence ID" value="GGJ48399.1"/>
    <property type="molecule type" value="Genomic_DNA"/>
</dbReference>
<dbReference type="InterPro" id="IPR029051">
    <property type="entry name" value="DUF4352"/>
</dbReference>
<feature type="compositionally biased region" description="Basic and acidic residues" evidence="2">
    <location>
        <begin position="43"/>
        <end position="55"/>
    </location>
</feature>
<keyword evidence="5" id="KW-1185">Reference proteome</keyword>
<dbReference type="InterPro" id="IPR029050">
    <property type="entry name" value="Immunoprotect_excell_Ig-like"/>
</dbReference>
<dbReference type="RefSeq" id="WP_188942095.1">
    <property type="nucleotide sequence ID" value="NZ_BMPN01000001.1"/>
</dbReference>
<name>A0ABQ2D743_9BACI</name>
<dbReference type="Gene3D" id="2.60.40.1240">
    <property type="match status" value="1"/>
</dbReference>